<feature type="domain" description="Non-reducing end beta-L-arabinofuranosidase-like GH127 catalytic" evidence="1">
    <location>
        <begin position="17"/>
        <end position="443"/>
    </location>
</feature>
<feature type="domain" description="Non-reducing end beta-L-arabinofuranosidase-like GH127 middle" evidence="2">
    <location>
        <begin position="455"/>
        <end position="547"/>
    </location>
</feature>
<proteinExistence type="predicted"/>
<evidence type="ECO:0000259" key="2">
    <source>
        <dbReference type="Pfam" id="PF20736"/>
    </source>
</evidence>
<keyword evidence="5" id="KW-1185">Reference proteome</keyword>
<organism evidence="4 5">
    <name type="scientific">Weizmannia acidilactici</name>
    <dbReference type="NCBI Taxonomy" id="2607726"/>
    <lineage>
        <taxon>Bacteria</taxon>
        <taxon>Bacillati</taxon>
        <taxon>Bacillota</taxon>
        <taxon>Bacilli</taxon>
        <taxon>Bacillales</taxon>
        <taxon>Bacillaceae</taxon>
        <taxon>Heyndrickxia</taxon>
    </lineage>
</organism>
<dbReference type="InterPro" id="IPR012341">
    <property type="entry name" value="6hp_glycosidase-like_sf"/>
</dbReference>
<dbReference type="Pfam" id="PF07944">
    <property type="entry name" value="Beta-AFase-like_GH127_cat"/>
    <property type="match status" value="1"/>
</dbReference>
<dbReference type="SUPFAM" id="SSF48208">
    <property type="entry name" value="Six-hairpin glycosidases"/>
    <property type="match status" value="1"/>
</dbReference>
<comment type="caution">
    <text evidence="4">The sequence shown here is derived from an EMBL/GenBank/DDBJ whole genome shotgun (WGS) entry which is preliminary data.</text>
</comment>
<sequence>MKMNLYQDRANGMSLKNITVTDQFWKRYRNLVKKQMIPYQWSVMNDNANIKITKEREDNRIPSEKSHAVANFLIAAGRQKGNHYGYVFQDTDVYKWLEAVAYTLKYAPDEDLQEVADQLIDLIADTQETDGYLVTYFMIEAPERKFKRLKQSHELYSMGHYIEAGVAYYEVTGNTKALSIARRMADCIDENFGPEEGKIHGYDGHPEIELALAKLYEATNEKRYLDLAQYFIIQRGKDPQFFDRQIEADGKDRDIIAGMEAFPLSYYQADKPVFDQEAAEGHAVRVVYLCTGMAHVARLTHNKKVLAACRRLWDNIVRKRMYITGGIGSTPIGESFTYDYDLPNDTMYCETCASVAMAFFARRMLENEPKGEYADILEKELFNSTISGVSLDGEHFFYVNPLEVSIEASRRDPGKSHVMYERQNWFGCACCPPNLARLIASIDQYIYTLDDEKQTIYAHQFIANRAQFDNDISIEQSSHFPWEGHIKFTIENPQRKHFKFAVRIPYWSAHHYTLHHSGGEISPESKNGFIYFDIHQEQFEIELNLDMRVHEIQANNRVKHDLDKVAIQRGPIVYCMEEADNPAPLSLYRIPNKPEFKYTYKPDLLEGVGTIEVEAERLEADPLDGPLYRDYRTYEWKPAHIHFIPYYAWINRQPGEMQVWVRKQL</sequence>
<dbReference type="PANTHER" id="PTHR43465:SF2">
    <property type="entry name" value="DUF1680 DOMAIN PROTEIN (AFU_ORTHOLOGUE AFUA_1G08910)"/>
    <property type="match status" value="1"/>
</dbReference>
<accession>A0A5J4JIW6</accession>
<reference evidence="4 5" key="1">
    <citation type="submission" date="2019-09" db="EMBL/GenBank/DDBJ databases">
        <title>Draft genome sequence of Bacillus sp. JC-7.</title>
        <authorList>
            <person name="Tanaka N."/>
            <person name="Shiwa Y."/>
            <person name="Fujita N."/>
            <person name="Tanasupawat S."/>
        </authorList>
    </citation>
    <scope>NUCLEOTIDE SEQUENCE [LARGE SCALE GENOMIC DNA]</scope>
    <source>
        <strain evidence="4 5">JC-7</strain>
    </source>
</reference>
<dbReference type="InterPro" id="IPR049174">
    <property type="entry name" value="Beta-AFase-like"/>
</dbReference>
<feature type="domain" description="Non-reducing end beta-L-arabinofuranosidase-like GH127 C-terminal" evidence="3">
    <location>
        <begin position="549"/>
        <end position="662"/>
    </location>
</feature>
<evidence type="ECO:0000313" key="5">
    <source>
        <dbReference type="Proteomes" id="UP000391919"/>
    </source>
</evidence>
<evidence type="ECO:0000259" key="1">
    <source>
        <dbReference type="Pfam" id="PF07944"/>
    </source>
</evidence>
<evidence type="ECO:0008006" key="6">
    <source>
        <dbReference type="Google" id="ProtNLM"/>
    </source>
</evidence>
<dbReference type="Proteomes" id="UP000391919">
    <property type="component" value="Unassembled WGS sequence"/>
</dbReference>
<name>A0A5J4JIW6_9BACI</name>
<dbReference type="Pfam" id="PF20736">
    <property type="entry name" value="Glyco_hydro127M"/>
    <property type="match status" value="1"/>
</dbReference>
<dbReference type="InterPro" id="IPR049049">
    <property type="entry name" value="Beta-AFase-like_GH127_C"/>
</dbReference>
<dbReference type="GO" id="GO:0005975">
    <property type="term" value="P:carbohydrate metabolic process"/>
    <property type="evidence" value="ECO:0007669"/>
    <property type="project" value="InterPro"/>
</dbReference>
<gene>
    <name evidence="4" type="ORF">BpJC7_16600</name>
</gene>
<dbReference type="AlphaFoldDB" id="A0A5J4JIW6"/>
<protein>
    <recommendedName>
        <fullName evidence="6">Glycoside hydrolase family 127 protein</fullName>
    </recommendedName>
</protein>
<dbReference type="InterPro" id="IPR008928">
    <property type="entry name" value="6-hairpin_glycosidase_sf"/>
</dbReference>
<dbReference type="EMBL" id="BKZQ01000019">
    <property type="protein sequence ID" value="GER70357.1"/>
    <property type="molecule type" value="Genomic_DNA"/>
</dbReference>
<dbReference type="InterPro" id="IPR049046">
    <property type="entry name" value="Beta-AFase-like_GH127_middle"/>
</dbReference>
<dbReference type="Gene3D" id="1.50.10.10">
    <property type="match status" value="1"/>
</dbReference>
<evidence type="ECO:0000259" key="3">
    <source>
        <dbReference type="Pfam" id="PF20737"/>
    </source>
</evidence>
<evidence type="ECO:0000313" key="4">
    <source>
        <dbReference type="EMBL" id="GER70357.1"/>
    </source>
</evidence>
<dbReference type="Pfam" id="PF20737">
    <property type="entry name" value="Glyco_hydro127C"/>
    <property type="match status" value="1"/>
</dbReference>
<dbReference type="InterPro" id="IPR012878">
    <property type="entry name" value="Beta-AFase-like_GH127_cat"/>
</dbReference>
<dbReference type="PANTHER" id="PTHR43465">
    <property type="entry name" value="DUF1680 DOMAIN PROTEIN (AFU_ORTHOLOGUE AFUA_1G08910)"/>
    <property type="match status" value="1"/>
</dbReference>